<dbReference type="Gene3D" id="2.60.120.260">
    <property type="entry name" value="Galactose-binding domain-like"/>
    <property type="match status" value="1"/>
</dbReference>
<proteinExistence type="predicted"/>
<organism evidence="1 2">
    <name type="scientific">[Mycobacterium] zoologicum</name>
    <dbReference type="NCBI Taxonomy" id="2872311"/>
    <lineage>
        <taxon>Bacteria</taxon>
        <taxon>Bacillati</taxon>
        <taxon>Actinomycetota</taxon>
        <taxon>Actinomycetes</taxon>
        <taxon>Mycobacteriales</taxon>
        <taxon>Mycobacteriaceae</taxon>
        <taxon>Mycolicibacter</taxon>
    </lineage>
</organism>
<dbReference type="RefSeq" id="WP_224865096.1">
    <property type="nucleotide sequence ID" value="NZ_JAYJJT010000004.1"/>
</dbReference>
<reference evidence="1 2" key="1">
    <citation type="submission" date="2023-12" db="EMBL/GenBank/DDBJ databases">
        <title>Description of new species of Mycobacterium terrae complex isolated from sewage at the Sao Paulo Zoological Park Foundation in Brazil.</title>
        <authorList>
            <person name="Romagnoli C.L."/>
            <person name="Conceicao E.C."/>
            <person name="Machado E."/>
            <person name="Barreto L.B.P.F."/>
            <person name="Sharma A."/>
            <person name="Silva N.M."/>
            <person name="Marques L.E."/>
            <person name="Juliana M.A."/>
            <person name="Lourenco M.C.S."/>
            <person name="Digiampietri L.A."/>
            <person name="Suffys P.N."/>
            <person name="Viana-Niero C."/>
        </authorList>
    </citation>
    <scope>NUCLEOTIDE SEQUENCE [LARGE SCALE GENOMIC DNA]</scope>
    <source>
        <strain evidence="1 2">MYC123</strain>
    </source>
</reference>
<evidence type="ECO:0000313" key="1">
    <source>
        <dbReference type="EMBL" id="MEB3048994.1"/>
    </source>
</evidence>
<evidence type="ECO:0000313" key="2">
    <source>
        <dbReference type="Proteomes" id="UP001299046"/>
    </source>
</evidence>
<comment type="caution">
    <text evidence="1">The sequence shown here is derived from an EMBL/GenBank/DDBJ whole genome shotgun (WGS) entry which is preliminary data.</text>
</comment>
<accession>A0ABU5YG18</accession>
<gene>
    <name evidence="1" type="ORF">KV112_04425</name>
</gene>
<name>A0ABU5YG18_9MYCO</name>
<protein>
    <submittedName>
        <fullName evidence="1">Uncharacterized protein</fullName>
    </submittedName>
</protein>
<keyword evidence="2" id="KW-1185">Reference proteome</keyword>
<sequence length="102" mass="9707">MAPSVSLSAVSAVGAGSVLDGLTVRSSAVLSVTATTGVTAGAVQLQGSLDGSNWFNLGSPVSTTAAGTTQTVVTSAYAQYVRAAITTAITGGKVSASVGVSG</sequence>
<dbReference type="EMBL" id="JAYJJT010000004">
    <property type="protein sequence ID" value="MEB3048994.1"/>
    <property type="molecule type" value="Genomic_DNA"/>
</dbReference>
<dbReference type="Proteomes" id="UP001299046">
    <property type="component" value="Unassembled WGS sequence"/>
</dbReference>